<evidence type="ECO:0000313" key="17">
    <source>
        <dbReference type="Proteomes" id="UP001362999"/>
    </source>
</evidence>
<comment type="caution">
    <text evidence="16">The sequence shown here is derived from an EMBL/GenBank/DDBJ whole genome shotgun (WGS) entry which is preliminary data.</text>
</comment>
<evidence type="ECO:0000256" key="5">
    <source>
        <dbReference type="ARBA" id="ARBA00022603"/>
    </source>
</evidence>
<feature type="domain" description="Large ribosomal subunit protein uL6 alpha-beta" evidence="15">
    <location>
        <begin position="12"/>
        <end position="87"/>
    </location>
</feature>
<keyword evidence="7 13" id="KW-0949">S-adenosyl-L-methionine</keyword>
<feature type="compositionally biased region" description="Pro residues" evidence="14">
    <location>
        <begin position="207"/>
        <end position="222"/>
    </location>
</feature>
<dbReference type="GO" id="GO:0005840">
    <property type="term" value="C:ribosome"/>
    <property type="evidence" value="ECO:0007669"/>
    <property type="project" value="UniProtKB-KW"/>
</dbReference>
<gene>
    <name evidence="16" type="ORF">R3P38DRAFT_3490962</name>
</gene>
<evidence type="ECO:0000256" key="10">
    <source>
        <dbReference type="ARBA" id="ARBA00022989"/>
    </source>
</evidence>
<comment type="similarity">
    <text evidence="3">Belongs to the universal ribosomal protein uL6 family.</text>
</comment>
<comment type="subcellular location">
    <subcellularLocation>
        <location evidence="13">Endoplasmic reticulum membrane</location>
        <topology evidence="13">Multi-pass membrane protein</topology>
    </subcellularLocation>
    <subcellularLocation>
        <location evidence="1">Membrane</location>
        <topology evidence="1">Multi-pass membrane protein</topology>
    </subcellularLocation>
</comment>
<feature type="domain" description="Large ribosomal subunit protein uL6 alpha-beta" evidence="15">
    <location>
        <begin position="108"/>
        <end position="178"/>
    </location>
</feature>
<organism evidence="16 17">
    <name type="scientific">Favolaschia claudopus</name>
    <dbReference type="NCBI Taxonomy" id="2862362"/>
    <lineage>
        <taxon>Eukaryota</taxon>
        <taxon>Fungi</taxon>
        <taxon>Dikarya</taxon>
        <taxon>Basidiomycota</taxon>
        <taxon>Agaricomycotina</taxon>
        <taxon>Agaricomycetes</taxon>
        <taxon>Agaricomycetidae</taxon>
        <taxon>Agaricales</taxon>
        <taxon>Marasmiineae</taxon>
        <taxon>Mycenaceae</taxon>
        <taxon>Favolaschia</taxon>
    </lineage>
</organism>
<dbReference type="Pfam" id="PF04140">
    <property type="entry name" value="ICMT"/>
    <property type="match status" value="1"/>
</dbReference>
<evidence type="ECO:0000256" key="6">
    <source>
        <dbReference type="ARBA" id="ARBA00022679"/>
    </source>
</evidence>
<protein>
    <recommendedName>
        <fullName evidence="4 13">Protein-S-isoprenylcysteine O-methyltransferase</fullName>
        <ecNumber evidence="4 13">2.1.1.100</ecNumber>
    </recommendedName>
</protein>
<keyword evidence="5 13" id="KW-0489">Methyltransferase</keyword>
<evidence type="ECO:0000313" key="16">
    <source>
        <dbReference type="EMBL" id="KAK7061819.1"/>
    </source>
</evidence>
<dbReference type="AlphaFoldDB" id="A0AAW0EEB9"/>
<evidence type="ECO:0000256" key="13">
    <source>
        <dbReference type="RuleBase" id="RU362022"/>
    </source>
</evidence>
<dbReference type="GO" id="GO:0032259">
    <property type="term" value="P:methylation"/>
    <property type="evidence" value="ECO:0007669"/>
    <property type="project" value="UniProtKB-KW"/>
</dbReference>
<dbReference type="GO" id="GO:0005789">
    <property type="term" value="C:endoplasmic reticulum membrane"/>
    <property type="evidence" value="ECO:0007669"/>
    <property type="project" value="UniProtKB-SubCell"/>
</dbReference>
<evidence type="ECO:0000256" key="9">
    <source>
        <dbReference type="ARBA" id="ARBA00022980"/>
    </source>
</evidence>
<dbReference type="Gene3D" id="1.20.120.1630">
    <property type="match status" value="1"/>
</dbReference>
<dbReference type="GO" id="GO:0019843">
    <property type="term" value="F:rRNA binding"/>
    <property type="evidence" value="ECO:0007669"/>
    <property type="project" value="InterPro"/>
</dbReference>
<dbReference type="GO" id="GO:0006412">
    <property type="term" value="P:translation"/>
    <property type="evidence" value="ECO:0007669"/>
    <property type="project" value="InterPro"/>
</dbReference>
<evidence type="ECO:0000256" key="12">
    <source>
        <dbReference type="ARBA" id="ARBA00023274"/>
    </source>
</evidence>
<dbReference type="EC" id="2.1.1.100" evidence="4 13"/>
<keyword evidence="10 13" id="KW-1133">Transmembrane helix</keyword>
<dbReference type="FunFam" id="3.90.930.12:FF:000003">
    <property type="entry name" value="60S ribosomal protein L9"/>
    <property type="match status" value="1"/>
</dbReference>
<dbReference type="InterPro" id="IPR036789">
    <property type="entry name" value="Ribosomal_uL6-like_a/b-dom_sf"/>
</dbReference>
<sequence length="480" mass="53158">MRDVLQTEELEIPSGVEVSVKSRLITVTGPRGTLSKNVRHVNMDIRLVKGKSNRVTLAVWQGGRKHVACLRTIKSLINNMITGVTKGFQYKMRAVYAHFPINCIMQEGGTKVEIRNFLGEKTVRHVDMLPGVVVSESSAQKDELILEGNDIDMVSQSAASIHGSCLVRNKDIRKFLDGIYVSGKGTVVHPAAPASTTTSSSSTPTSATPPPPPPHPLVPPPPAKYTGRIPNTPLFASLISFLLGALFALGCLFFISPSSPSSPTINHNPFLGLPLPPHLNLSVSVSRPSFLTPHLAFFAAAWAFFHWAEYAVTAGWNLEKCSVDSFLLENGSLYHIAHGTAVAEYVLTLYWRPDLKTWPYVSFVGILLVLTGQLLRSSAMIHASTNFSHAVAFKKRPSHVLVTSGIYAYLRHPSYAGFFWWALGTQLVLQNPISFVTYAVILWRFFYYRTRAEERALVVFFGEQYVQYRKRVGTMIPFVP</sequence>
<dbReference type="GO" id="GO:1990904">
    <property type="term" value="C:ribonucleoprotein complex"/>
    <property type="evidence" value="ECO:0007669"/>
    <property type="project" value="UniProtKB-KW"/>
</dbReference>
<dbReference type="Proteomes" id="UP001362999">
    <property type="component" value="Unassembled WGS sequence"/>
</dbReference>
<evidence type="ECO:0000256" key="8">
    <source>
        <dbReference type="ARBA" id="ARBA00022692"/>
    </source>
</evidence>
<dbReference type="PANTHER" id="PTHR12714:SF9">
    <property type="entry name" value="PROTEIN-S-ISOPRENYLCYSTEINE O-METHYLTRANSFERASE"/>
    <property type="match status" value="1"/>
</dbReference>
<name>A0AAW0EEB9_9AGAR</name>
<keyword evidence="9" id="KW-0689">Ribosomal protein</keyword>
<evidence type="ECO:0000259" key="15">
    <source>
        <dbReference type="Pfam" id="PF00347"/>
    </source>
</evidence>
<keyword evidence="12" id="KW-0687">Ribonucleoprotein</keyword>
<dbReference type="SUPFAM" id="SSF56053">
    <property type="entry name" value="Ribosomal protein L6"/>
    <property type="match status" value="2"/>
</dbReference>
<evidence type="ECO:0000256" key="1">
    <source>
        <dbReference type="ARBA" id="ARBA00004141"/>
    </source>
</evidence>
<feature type="transmembrane region" description="Helical" evidence="13">
    <location>
        <begin position="357"/>
        <end position="379"/>
    </location>
</feature>
<dbReference type="GO" id="GO:0003735">
    <property type="term" value="F:structural constituent of ribosome"/>
    <property type="evidence" value="ECO:0007669"/>
    <property type="project" value="InterPro"/>
</dbReference>
<dbReference type="GO" id="GO:0004671">
    <property type="term" value="F:protein C-terminal S-isoprenylcysteine carboxyl O-methyltransferase activity"/>
    <property type="evidence" value="ECO:0007669"/>
    <property type="project" value="UniProtKB-EC"/>
</dbReference>
<keyword evidence="13" id="KW-0256">Endoplasmic reticulum</keyword>
<evidence type="ECO:0000256" key="14">
    <source>
        <dbReference type="SAM" id="MobiDB-lite"/>
    </source>
</evidence>
<comment type="catalytic activity">
    <reaction evidence="13">
        <text>[protein]-C-terminal S-[(2E,6E)-farnesyl]-L-cysteine + S-adenosyl-L-methionine = [protein]-C-terminal S-[(2E,6E)-farnesyl]-L-cysteine methyl ester + S-adenosyl-L-homocysteine</text>
        <dbReference type="Rhea" id="RHEA:21672"/>
        <dbReference type="Rhea" id="RHEA-COMP:12125"/>
        <dbReference type="Rhea" id="RHEA-COMP:12126"/>
        <dbReference type="ChEBI" id="CHEBI:57856"/>
        <dbReference type="ChEBI" id="CHEBI:59789"/>
        <dbReference type="ChEBI" id="CHEBI:90510"/>
        <dbReference type="ChEBI" id="CHEBI:90511"/>
        <dbReference type="EC" id="2.1.1.100"/>
    </reaction>
</comment>
<feature type="region of interest" description="Disordered" evidence="14">
    <location>
        <begin position="191"/>
        <end position="222"/>
    </location>
</feature>
<evidence type="ECO:0000256" key="7">
    <source>
        <dbReference type="ARBA" id="ARBA00022691"/>
    </source>
</evidence>
<dbReference type="PANTHER" id="PTHR12714">
    <property type="entry name" value="PROTEIN-S ISOPRENYLCYSTEINE O-METHYLTRANSFERASE"/>
    <property type="match status" value="1"/>
</dbReference>
<evidence type="ECO:0000256" key="11">
    <source>
        <dbReference type="ARBA" id="ARBA00023136"/>
    </source>
</evidence>
<feature type="compositionally biased region" description="Low complexity" evidence="14">
    <location>
        <begin position="191"/>
        <end position="206"/>
    </location>
</feature>
<dbReference type="FunFam" id="3.90.930.12:FF:000004">
    <property type="entry name" value="60S ribosomal protein L9"/>
    <property type="match status" value="1"/>
</dbReference>
<comment type="similarity">
    <text evidence="2 13">Belongs to the class VI-like SAM-binding methyltransferase superfamily. Isoprenylcysteine carboxyl methyltransferase family.</text>
</comment>
<evidence type="ECO:0000256" key="4">
    <source>
        <dbReference type="ARBA" id="ARBA00012151"/>
    </source>
</evidence>
<dbReference type="Gene3D" id="3.90.930.12">
    <property type="entry name" value="Ribosomal protein L6, alpha-beta domain"/>
    <property type="match status" value="2"/>
</dbReference>
<dbReference type="EMBL" id="JAWWNJ010000002">
    <property type="protein sequence ID" value="KAK7061819.1"/>
    <property type="molecule type" value="Genomic_DNA"/>
</dbReference>
<dbReference type="InterPro" id="IPR007269">
    <property type="entry name" value="ICMT_MeTrfase"/>
</dbReference>
<evidence type="ECO:0000256" key="2">
    <source>
        <dbReference type="ARBA" id="ARBA00009140"/>
    </source>
</evidence>
<feature type="transmembrane region" description="Helical" evidence="13">
    <location>
        <begin position="400"/>
        <end position="423"/>
    </location>
</feature>
<dbReference type="InterPro" id="IPR020040">
    <property type="entry name" value="Ribosomal_uL6_a/b-dom"/>
</dbReference>
<proteinExistence type="inferred from homology"/>
<keyword evidence="6" id="KW-0808">Transferase</keyword>
<keyword evidence="11 13" id="KW-0472">Membrane</keyword>
<dbReference type="Pfam" id="PF00347">
    <property type="entry name" value="Ribosomal_L6"/>
    <property type="match status" value="2"/>
</dbReference>
<dbReference type="InterPro" id="IPR025770">
    <property type="entry name" value="PPMT_MeTrfase"/>
</dbReference>
<keyword evidence="8 13" id="KW-0812">Transmembrane</keyword>
<feature type="transmembrane region" description="Helical" evidence="13">
    <location>
        <begin position="234"/>
        <end position="255"/>
    </location>
</feature>
<keyword evidence="17" id="KW-1185">Reference proteome</keyword>
<evidence type="ECO:0000256" key="3">
    <source>
        <dbReference type="ARBA" id="ARBA00009356"/>
    </source>
</evidence>
<accession>A0AAW0EEB9</accession>
<dbReference type="PROSITE" id="PS51564">
    <property type="entry name" value="SAM_ICMT"/>
    <property type="match status" value="1"/>
</dbReference>
<feature type="transmembrane region" description="Helical" evidence="13">
    <location>
        <begin position="429"/>
        <end position="447"/>
    </location>
</feature>
<reference evidence="16 17" key="1">
    <citation type="journal article" date="2024" name="J Genomics">
        <title>Draft genome sequencing and assembly of Favolaschia claudopus CIRM-BRFM 2984 isolated from oak limbs.</title>
        <authorList>
            <person name="Navarro D."/>
            <person name="Drula E."/>
            <person name="Chaduli D."/>
            <person name="Cazenave R."/>
            <person name="Ahrendt S."/>
            <person name="Wang J."/>
            <person name="Lipzen A."/>
            <person name="Daum C."/>
            <person name="Barry K."/>
            <person name="Grigoriev I.V."/>
            <person name="Favel A."/>
            <person name="Rosso M.N."/>
            <person name="Martin F."/>
        </authorList>
    </citation>
    <scope>NUCLEOTIDE SEQUENCE [LARGE SCALE GENOMIC DNA]</scope>
    <source>
        <strain evidence="16 17">CIRM-BRFM 2984</strain>
    </source>
</reference>